<reference evidence="4 5" key="1">
    <citation type="submission" date="2020-01" db="EMBL/GenBank/DDBJ databases">
        <title>Whole genome sequence of Heliobacterium gestii DSM 11169.</title>
        <authorList>
            <person name="Kyndt J.A."/>
            <person name="Meyer T.E."/>
        </authorList>
    </citation>
    <scope>NUCLEOTIDE SEQUENCE [LARGE SCALE GENOMIC DNA]</scope>
    <source>
        <strain evidence="4 5">DSM 11169</strain>
    </source>
</reference>
<keyword evidence="5" id="KW-1185">Reference proteome</keyword>
<dbReference type="InterPro" id="IPR012337">
    <property type="entry name" value="RNaseH-like_sf"/>
</dbReference>
<evidence type="ECO:0000313" key="5">
    <source>
        <dbReference type="Proteomes" id="UP000471031"/>
    </source>
</evidence>
<evidence type="ECO:0000313" key="4">
    <source>
        <dbReference type="EMBL" id="MZP44633.1"/>
    </source>
</evidence>
<organism evidence="4 5">
    <name type="scientific">Heliomicrobium gestii</name>
    <name type="common">Heliobacterium gestii</name>
    <dbReference type="NCBI Taxonomy" id="2699"/>
    <lineage>
        <taxon>Bacteria</taxon>
        <taxon>Bacillati</taxon>
        <taxon>Bacillota</taxon>
        <taxon>Clostridia</taxon>
        <taxon>Eubacteriales</taxon>
        <taxon>Heliobacteriaceae</taxon>
        <taxon>Heliomicrobium</taxon>
    </lineage>
</organism>
<dbReference type="Pfam" id="PF14104">
    <property type="entry name" value="DUF4277"/>
    <property type="match status" value="1"/>
</dbReference>
<name>A0A845LMQ0_HELGE</name>
<dbReference type="PANTHER" id="PTHR34614">
    <property type="match status" value="1"/>
</dbReference>
<dbReference type="Proteomes" id="UP000471031">
    <property type="component" value="Unassembled WGS sequence"/>
</dbReference>
<evidence type="ECO:0000259" key="2">
    <source>
        <dbReference type="Pfam" id="PF01609"/>
    </source>
</evidence>
<comment type="caution">
    <text evidence="4">The sequence shown here is derived from an EMBL/GenBank/DDBJ whole genome shotgun (WGS) entry which is preliminary data.</text>
</comment>
<dbReference type="GO" id="GO:0006313">
    <property type="term" value="P:DNA transposition"/>
    <property type="evidence" value="ECO:0007669"/>
    <property type="project" value="InterPro"/>
</dbReference>
<dbReference type="EMBL" id="WXEX01000023">
    <property type="protein sequence ID" value="MZP44633.1"/>
    <property type="molecule type" value="Genomic_DNA"/>
</dbReference>
<proteinExistence type="predicted"/>
<keyword evidence="1" id="KW-0472">Membrane</keyword>
<dbReference type="GO" id="GO:0003677">
    <property type="term" value="F:DNA binding"/>
    <property type="evidence" value="ECO:0007669"/>
    <property type="project" value="InterPro"/>
</dbReference>
<evidence type="ECO:0000259" key="3">
    <source>
        <dbReference type="Pfam" id="PF14104"/>
    </source>
</evidence>
<keyword evidence="1" id="KW-0812">Transmembrane</keyword>
<dbReference type="GO" id="GO:0004803">
    <property type="term" value="F:transposase activity"/>
    <property type="evidence" value="ECO:0007669"/>
    <property type="project" value="InterPro"/>
</dbReference>
<dbReference type="Pfam" id="PF01609">
    <property type="entry name" value="DDE_Tnp_1"/>
    <property type="match status" value="1"/>
</dbReference>
<dbReference type="InterPro" id="IPR047654">
    <property type="entry name" value="IS1634_transpos"/>
</dbReference>
<evidence type="ECO:0000256" key="1">
    <source>
        <dbReference type="SAM" id="Phobius"/>
    </source>
</evidence>
<gene>
    <name evidence="4" type="ORF">GTO89_16550</name>
</gene>
<dbReference type="PANTHER" id="PTHR34614:SF2">
    <property type="entry name" value="TRANSPOSASE IS4-LIKE DOMAIN-CONTAINING PROTEIN"/>
    <property type="match status" value="1"/>
</dbReference>
<sequence>MEHVTTTPDTVDVLSVGGMPIFAEYCREIGIREIINDMLRWDKEQWSATPGDLMVAMLVNLMASRTPLYLIRKFYENTDLDLIFGPGALSLDALHDRHFGLLLDRMYEANPKHVFDMVSTVSVVRHGIDLRQLHSDTTSQSVYGAYEGEGELSITYGYSKDGRPDLKQFLYGLVVAEGVPVAGKVMNGNQSDKTWNRDVIDELAGLVGHHVSQKVMYIADSALVTLENLKRLHDVEMLFVMRLPGTYQLSKTLKHAAEQANDWRNVGALSDKPDAATYRLWETTDELDGRTYRFFVIHSSSLAGQKAGMLERQAKREKEALVKAAAKLQKRLYACEADAQAARTEFLSAYATALHSLSADVVAIQQEKTTRGRGRRPAGFVPEYETKWQVGVTVGDIDKTRLAAAQRREETFILMTNDTMEDAVELLRRYKGQITVENRFRWLKDPAVVDQIWLKTPNRIMALGYVFLIGLLIYSLLERRLRQNMDRETKPIRLPGNRLSKSPTAASFMQLFSDVVILINPQTDGTVRRVMPRRFDTPELRRAAALAGIEFTRFTLPPKVQHRNS</sequence>
<dbReference type="InterPro" id="IPR025457">
    <property type="entry name" value="DUF4277"/>
</dbReference>
<dbReference type="InterPro" id="IPR002559">
    <property type="entry name" value="Transposase_11"/>
</dbReference>
<dbReference type="OrthoDB" id="2078486at2"/>
<dbReference type="SUPFAM" id="SSF53098">
    <property type="entry name" value="Ribonuclease H-like"/>
    <property type="match status" value="1"/>
</dbReference>
<dbReference type="AlphaFoldDB" id="A0A845LMQ0"/>
<dbReference type="RefSeq" id="WP_161263202.1">
    <property type="nucleotide sequence ID" value="NZ_JAFBDC010000008.1"/>
</dbReference>
<feature type="domain" description="DUF4277" evidence="3">
    <location>
        <begin position="14"/>
        <end position="119"/>
    </location>
</feature>
<feature type="transmembrane region" description="Helical" evidence="1">
    <location>
        <begin position="460"/>
        <end position="477"/>
    </location>
</feature>
<dbReference type="NCBIfam" id="NF033559">
    <property type="entry name" value="transpos_IS1634"/>
    <property type="match status" value="1"/>
</dbReference>
<feature type="domain" description="Transposase IS4-like" evidence="2">
    <location>
        <begin position="178"/>
        <end position="447"/>
    </location>
</feature>
<accession>A0A845LMQ0</accession>
<keyword evidence="1" id="KW-1133">Transmembrane helix</keyword>
<protein>
    <submittedName>
        <fullName evidence="4">IS1634 family transposase</fullName>
    </submittedName>
</protein>